<organism evidence="1 2">
    <name type="scientific">Leptospira santarosai</name>
    <dbReference type="NCBI Taxonomy" id="28183"/>
    <lineage>
        <taxon>Bacteria</taxon>
        <taxon>Pseudomonadati</taxon>
        <taxon>Spirochaetota</taxon>
        <taxon>Spirochaetia</taxon>
        <taxon>Leptospirales</taxon>
        <taxon>Leptospiraceae</taxon>
        <taxon>Leptospira</taxon>
    </lineage>
</organism>
<proteinExistence type="predicted"/>
<accession>A0AB73NAA2</accession>
<comment type="caution">
    <text evidence="1">The sequence shown here is derived from an EMBL/GenBank/DDBJ whole genome shotgun (WGS) entry which is preliminary data.</text>
</comment>
<evidence type="ECO:0000313" key="1">
    <source>
        <dbReference type="EMBL" id="ONF94281.1"/>
    </source>
</evidence>
<evidence type="ECO:0000313" key="2">
    <source>
        <dbReference type="Proteomes" id="UP000189337"/>
    </source>
</evidence>
<gene>
    <name evidence="1" type="ORF">BWD14_03085</name>
</gene>
<name>A0AB73NAA2_9LEPT</name>
<dbReference type="EMBL" id="MTSU01000002">
    <property type="protein sequence ID" value="ONF94281.1"/>
    <property type="molecule type" value="Genomic_DNA"/>
</dbReference>
<sequence>MGTPPALYYERTRWLKPISLKAASIKSLSQNLATFTLFLVLGQVQSSEIIVVGIEFPHKIAVERLSYNEK</sequence>
<dbReference type="AlphaFoldDB" id="A0AB73NAA2"/>
<reference evidence="1 2" key="1">
    <citation type="submission" date="2017-01" db="EMBL/GenBank/DDBJ databases">
        <title>Comparative genomic analysis of Brazilian Leptospira santarosai.</title>
        <authorList>
            <person name="Moreno L.Z."/>
            <person name="Miraglia F."/>
            <person name="Kremer F.S."/>
            <person name="Eslabao M.R."/>
            <person name="Lilenbaum W."/>
            <person name="Dellagostin O.A."/>
            <person name="Moreno A.M."/>
        </authorList>
    </citation>
    <scope>NUCLEOTIDE SEQUENCE [LARGE SCALE GENOMIC DNA]</scope>
    <source>
        <strain evidence="1 2">M52/8-19</strain>
    </source>
</reference>
<protein>
    <submittedName>
        <fullName evidence="1">Uncharacterized protein</fullName>
    </submittedName>
</protein>
<dbReference type="Proteomes" id="UP000189337">
    <property type="component" value="Unassembled WGS sequence"/>
</dbReference>